<dbReference type="InterPro" id="IPR000415">
    <property type="entry name" value="Nitroreductase-like"/>
</dbReference>
<evidence type="ECO:0000313" key="3">
    <source>
        <dbReference type="Proteomes" id="UP001221217"/>
    </source>
</evidence>
<dbReference type="Pfam" id="PF00881">
    <property type="entry name" value="Nitroreductase"/>
    <property type="match status" value="1"/>
</dbReference>
<accession>A0AAJ1IGP6</accession>
<name>A0AAJ1IGP6_9SPIO</name>
<dbReference type="Proteomes" id="UP001221217">
    <property type="component" value="Unassembled WGS sequence"/>
</dbReference>
<dbReference type="EMBL" id="JAQQAL010000029">
    <property type="protein sequence ID" value="MDC7227603.1"/>
    <property type="molecule type" value="Genomic_DNA"/>
</dbReference>
<evidence type="ECO:0000313" key="2">
    <source>
        <dbReference type="EMBL" id="MDC7227603.1"/>
    </source>
</evidence>
<dbReference type="SUPFAM" id="SSF55469">
    <property type="entry name" value="FMN-dependent nitroreductase-like"/>
    <property type="match status" value="1"/>
</dbReference>
<comment type="caution">
    <text evidence="2">The sequence shown here is derived from an EMBL/GenBank/DDBJ whole genome shotgun (WGS) entry which is preliminary data.</text>
</comment>
<dbReference type="InterPro" id="IPR029479">
    <property type="entry name" value="Nitroreductase"/>
</dbReference>
<reference evidence="2 3" key="1">
    <citation type="submission" date="2022-12" db="EMBL/GenBank/DDBJ databases">
        <title>Metagenome assembled genome from gulf of manar.</title>
        <authorList>
            <person name="Kohli P."/>
            <person name="Pk S."/>
            <person name="Venkata Ramana C."/>
            <person name="Sasikala C."/>
        </authorList>
    </citation>
    <scope>NUCLEOTIDE SEQUENCE [LARGE SCALE GENOMIC DNA]</scope>
    <source>
        <strain evidence="2">JB008</strain>
    </source>
</reference>
<dbReference type="GO" id="GO:0016491">
    <property type="term" value="F:oxidoreductase activity"/>
    <property type="evidence" value="ECO:0007669"/>
    <property type="project" value="InterPro"/>
</dbReference>
<evidence type="ECO:0000259" key="1">
    <source>
        <dbReference type="Pfam" id="PF00881"/>
    </source>
</evidence>
<dbReference type="Gene3D" id="3.40.109.10">
    <property type="entry name" value="NADH Oxidase"/>
    <property type="match status" value="1"/>
</dbReference>
<dbReference type="AlphaFoldDB" id="A0AAJ1IGP6"/>
<proteinExistence type="predicted"/>
<organism evidence="2 3">
    <name type="scientific">Candidatus Thalassospirochaeta sargassi</name>
    <dbReference type="NCBI Taxonomy" id="3119039"/>
    <lineage>
        <taxon>Bacteria</taxon>
        <taxon>Pseudomonadati</taxon>
        <taxon>Spirochaetota</taxon>
        <taxon>Spirochaetia</taxon>
        <taxon>Spirochaetales</taxon>
        <taxon>Spirochaetaceae</taxon>
        <taxon>Candidatus Thalassospirochaeta</taxon>
    </lineage>
</organism>
<gene>
    <name evidence="2" type="ORF">PQJ61_12630</name>
</gene>
<feature type="domain" description="Nitroreductase" evidence="1">
    <location>
        <begin position="7"/>
        <end position="51"/>
    </location>
</feature>
<sequence length="53" mass="6244">MNAIEMIKERRSVRNFKDEVVDREIMSEIIGDTVFASTWANLQPVRYTIVKSR</sequence>
<protein>
    <submittedName>
        <fullName evidence="2">Nitroreductase family protein</fullName>
    </submittedName>
</protein>